<keyword evidence="1" id="KW-0472">Membrane</keyword>
<proteinExistence type="predicted"/>
<sequence>MYPVPLPTVDEIFFCVGYLFAIAYLYAKYDPCDFQFMLSLHKNHIKIIGFDFGRFTPIVKFTPLLVDKIFNDFVLSPYLGAWINKTHLNFIDNMIKGMATIANRLDMNSDQYQIGYRLLIN</sequence>
<feature type="transmembrane region" description="Helical" evidence="1">
    <location>
        <begin position="6"/>
        <end position="27"/>
    </location>
</feature>
<name>A0A6C0BLQ8_9ZZZZ</name>
<organism evidence="2">
    <name type="scientific">viral metagenome</name>
    <dbReference type="NCBI Taxonomy" id="1070528"/>
    <lineage>
        <taxon>unclassified sequences</taxon>
        <taxon>metagenomes</taxon>
        <taxon>organismal metagenomes</taxon>
    </lineage>
</organism>
<keyword evidence="1" id="KW-0812">Transmembrane</keyword>
<reference evidence="2" key="1">
    <citation type="journal article" date="2020" name="Nature">
        <title>Giant virus diversity and host interactions through global metagenomics.</title>
        <authorList>
            <person name="Schulz F."/>
            <person name="Roux S."/>
            <person name="Paez-Espino D."/>
            <person name="Jungbluth S."/>
            <person name="Walsh D.A."/>
            <person name="Denef V.J."/>
            <person name="McMahon K.D."/>
            <person name="Konstantinidis K.T."/>
            <person name="Eloe-Fadrosh E.A."/>
            <person name="Kyrpides N.C."/>
            <person name="Woyke T."/>
        </authorList>
    </citation>
    <scope>NUCLEOTIDE SEQUENCE</scope>
    <source>
        <strain evidence="2">GVMAG-M-3300014204-73</strain>
    </source>
</reference>
<keyword evidence="1" id="KW-1133">Transmembrane helix</keyword>
<dbReference type="AlphaFoldDB" id="A0A6C0BLQ8"/>
<evidence type="ECO:0000313" key="2">
    <source>
        <dbReference type="EMBL" id="QHS92348.1"/>
    </source>
</evidence>
<accession>A0A6C0BLQ8</accession>
<dbReference type="EMBL" id="MN739178">
    <property type="protein sequence ID" value="QHS92348.1"/>
    <property type="molecule type" value="Genomic_DNA"/>
</dbReference>
<protein>
    <submittedName>
        <fullName evidence="2">Uncharacterized protein</fullName>
    </submittedName>
</protein>
<evidence type="ECO:0000256" key="1">
    <source>
        <dbReference type="SAM" id="Phobius"/>
    </source>
</evidence>